<dbReference type="Gene3D" id="2.40.170.20">
    <property type="entry name" value="TonB-dependent receptor, beta-barrel domain"/>
    <property type="match status" value="1"/>
</dbReference>
<evidence type="ECO:0000259" key="12">
    <source>
        <dbReference type="Pfam" id="PF07715"/>
    </source>
</evidence>
<keyword evidence="5 9" id="KW-0798">TonB box</keyword>
<evidence type="ECO:0000256" key="2">
    <source>
        <dbReference type="ARBA" id="ARBA00022448"/>
    </source>
</evidence>
<feature type="chain" id="PRO_5046720947" evidence="10">
    <location>
        <begin position="34"/>
        <end position="861"/>
    </location>
</feature>
<dbReference type="Pfam" id="PF00593">
    <property type="entry name" value="TonB_dep_Rec_b-barrel"/>
    <property type="match status" value="1"/>
</dbReference>
<reference evidence="13 14" key="1">
    <citation type="submission" date="2018-06" db="EMBL/GenBank/DDBJ databases">
        <title>Three novel Pseudomonas species isolated from symptomatic oak.</title>
        <authorList>
            <person name="Bueno-Gonzalez V."/>
            <person name="Brady C."/>
        </authorList>
    </citation>
    <scope>NUCLEOTIDE SEQUENCE [LARGE SCALE GENOMIC DNA]</scope>
    <source>
        <strain evidence="13 14">P26B</strain>
    </source>
</reference>
<sequence>MRPMHVPGFVRPEKRLPYALSLVCLALPAASWAEEKDTVLGTVSVISTGNRSNTLTVADSPSPIDIISGEQIRKTGKASLREALGRIVPSFSAPAQAGGGTSSSVRPVSIRGLSGDHLLVLVNGKRRHNTAVYNNFARIASGSVPVDLDLIPTSAIERIELLRDGASAQYGSDAIAGVLNIILKSQDSGGSASVTYGQQEDKPGDLTQTGLNSGFALGDNGGFFNASLDIRLQGPSYAAGDAQGPWYYPVLDGESVPFGTPGAQADPREGSVDRLLEKGYGRSNRDEVYNLSYNAELPIHDALTLYSFSTYSDRSIVDTRGSFRATSLSSIPEIYPDGFHAQRLIDEKDFQLAFGGKGDVAGWGYDLSTTYGKDDVRLGAQNTLNASLGPASKTSFYLGALEFEQWTSNLDFTRPFEIGLAKPLQLSAGIEHRWEQYLQTAGEPDSYRDGGYVYPVGHPRAGQSPLAGLQSFTGTSVADAGSLDRDSYAFYIDAGTHLTERLYTSAAFRFEHYDDSSGNTASGKLSTRYELAPGLALRGTFNTGFRAPSLAQQTFSVTQNTSVRLADGTTQSLLARYLPPSSVAAQALGAKDLQPEKSTNFSIGVSWEPTRNARITLDAYRIEIKDRIVKSEIIRDSGTSTVIRDTLASLGINDLYSAQYNMNGVDTRTDGVDLVSELHSDHGHFGQVRWSALYSYNRTSIRDIKQNDTVSNLLGSDYVIFGHQAQTDLTQGSPRDKLVLGSNWRIGDFITDLQLTRYGKYTEAGIAASADQQFGAKWITDLDVTYLLSDNLSLAVGSNNLFGVRPDRQDPTSVVTGLGSANPSEINNPDLGGCCRFSANRVAAQNLARLGGGRWEWCSLA</sequence>
<dbReference type="PANTHER" id="PTHR47234">
    <property type="match status" value="1"/>
</dbReference>
<feature type="domain" description="TonB-dependent receptor-like beta-barrel" evidence="11">
    <location>
        <begin position="308"/>
        <end position="801"/>
    </location>
</feature>
<evidence type="ECO:0000256" key="4">
    <source>
        <dbReference type="ARBA" id="ARBA00022692"/>
    </source>
</evidence>
<gene>
    <name evidence="13" type="ORF">DNK34_19605</name>
</gene>
<dbReference type="EMBL" id="QJUM01000026">
    <property type="protein sequence ID" value="TBV02043.1"/>
    <property type="molecule type" value="Genomic_DNA"/>
</dbReference>
<evidence type="ECO:0000256" key="9">
    <source>
        <dbReference type="RuleBase" id="RU003357"/>
    </source>
</evidence>
<feature type="signal peptide" evidence="10">
    <location>
        <begin position="1"/>
        <end position="33"/>
    </location>
</feature>
<dbReference type="Proteomes" id="UP000291334">
    <property type="component" value="Unassembled WGS sequence"/>
</dbReference>
<keyword evidence="2 8" id="KW-0813">Transport</keyword>
<feature type="domain" description="TonB-dependent receptor plug" evidence="12">
    <location>
        <begin position="57"/>
        <end position="178"/>
    </location>
</feature>
<evidence type="ECO:0000256" key="5">
    <source>
        <dbReference type="ARBA" id="ARBA00023077"/>
    </source>
</evidence>
<dbReference type="Pfam" id="PF07715">
    <property type="entry name" value="Plug"/>
    <property type="match status" value="1"/>
</dbReference>
<keyword evidence="4 8" id="KW-0812">Transmembrane</keyword>
<protein>
    <submittedName>
        <fullName evidence="13">TonB-dependent receptor</fullName>
    </submittedName>
</protein>
<dbReference type="CDD" id="cd01347">
    <property type="entry name" value="ligand_gated_channel"/>
    <property type="match status" value="1"/>
</dbReference>
<evidence type="ECO:0000256" key="1">
    <source>
        <dbReference type="ARBA" id="ARBA00004571"/>
    </source>
</evidence>
<keyword evidence="13" id="KW-0675">Receptor</keyword>
<dbReference type="SUPFAM" id="SSF56935">
    <property type="entry name" value="Porins"/>
    <property type="match status" value="1"/>
</dbReference>
<evidence type="ECO:0000313" key="13">
    <source>
        <dbReference type="EMBL" id="TBV02043.1"/>
    </source>
</evidence>
<keyword evidence="3 8" id="KW-1134">Transmembrane beta strand</keyword>
<dbReference type="PROSITE" id="PS52016">
    <property type="entry name" value="TONB_DEPENDENT_REC_3"/>
    <property type="match status" value="1"/>
</dbReference>
<comment type="subcellular location">
    <subcellularLocation>
        <location evidence="1 8">Cell outer membrane</location>
        <topology evidence="1 8">Multi-pass membrane protein</topology>
    </subcellularLocation>
</comment>
<dbReference type="Gene3D" id="2.170.130.10">
    <property type="entry name" value="TonB-dependent receptor, plug domain"/>
    <property type="match status" value="1"/>
</dbReference>
<proteinExistence type="inferred from homology"/>
<comment type="similarity">
    <text evidence="8 9">Belongs to the TonB-dependent receptor family.</text>
</comment>
<dbReference type="InterPro" id="IPR000531">
    <property type="entry name" value="Beta-barrel_TonB"/>
</dbReference>
<evidence type="ECO:0000256" key="6">
    <source>
        <dbReference type="ARBA" id="ARBA00023136"/>
    </source>
</evidence>
<evidence type="ECO:0000256" key="8">
    <source>
        <dbReference type="PROSITE-ProRule" id="PRU01360"/>
    </source>
</evidence>
<evidence type="ECO:0000256" key="10">
    <source>
        <dbReference type="SAM" id="SignalP"/>
    </source>
</evidence>
<keyword evidence="7 8" id="KW-0998">Cell outer membrane</keyword>
<dbReference type="InterPro" id="IPR036942">
    <property type="entry name" value="Beta-barrel_TonB_sf"/>
</dbReference>
<keyword evidence="6 8" id="KW-0472">Membrane</keyword>
<keyword evidence="14" id="KW-1185">Reference proteome</keyword>
<comment type="caution">
    <text evidence="13">The sequence shown here is derived from an EMBL/GenBank/DDBJ whole genome shotgun (WGS) entry which is preliminary data.</text>
</comment>
<evidence type="ECO:0000256" key="7">
    <source>
        <dbReference type="ARBA" id="ARBA00023237"/>
    </source>
</evidence>
<dbReference type="InterPro" id="IPR037066">
    <property type="entry name" value="Plug_dom_sf"/>
</dbReference>
<dbReference type="InterPro" id="IPR039426">
    <property type="entry name" value="TonB-dep_rcpt-like"/>
</dbReference>
<organism evidence="13 14">
    <name type="scientific">Phytopseudomonas dryadis</name>
    <dbReference type="NCBI Taxonomy" id="2487520"/>
    <lineage>
        <taxon>Bacteria</taxon>
        <taxon>Pseudomonadati</taxon>
        <taxon>Pseudomonadota</taxon>
        <taxon>Gammaproteobacteria</taxon>
        <taxon>Pseudomonadales</taxon>
        <taxon>Pseudomonadaceae</taxon>
        <taxon>Phytopseudomonas</taxon>
    </lineage>
</organism>
<keyword evidence="10" id="KW-0732">Signal</keyword>
<evidence type="ECO:0000256" key="3">
    <source>
        <dbReference type="ARBA" id="ARBA00022452"/>
    </source>
</evidence>
<name>A0ABY1Z4C8_9GAMM</name>
<accession>A0ABY1Z4C8</accession>
<evidence type="ECO:0000313" key="14">
    <source>
        <dbReference type="Proteomes" id="UP000291334"/>
    </source>
</evidence>
<evidence type="ECO:0000259" key="11">
    <source>
        <dbReference type="Pfam" id="PF00593"/>
    </source>
</evidence>
<dbReference type="PANTHER" id="PTHR47234:SF3">
    <property type="entry name" value="SECRETIN_TONB SHORT N-TERMINAL DOMAIN-CONTAINING PROTEIN"/>
    <property type="match status" value="1"/>
</dbReference>
<dbReference type="InterPro" id="IPR012910">
    <property type="entry name" value="Plug_dom"/>
</dbReference>